<evidence type="ECO:0000256" key="8">
    <source>
        <dbReference type="RuleBase" id="RU363069"/>
    </source>
</evidence>
<proteinExistence type="inferred from homology"/>
<dbReference type="Gene3D" id="3.60.21.10">
    <property type="match status" value="1"/>
</dbReference>
<dbReference type="Pfam" id="PF12320">
    <property type="entry name" value="SbcD_C"/>
    <property type="match status" value="1"/>
</dbReference>
<dbReference type="PANTHER" id="PTHR30337">
    <property type="entry name" value="COMPONENT OF ATP-DEPENDENT DSDNA EXONUCLEASE"/>
    <property type="match status" value="1"/>
</dbReference>
<keyword evidence="7 8" id="KW-0233">DNA recombination</keyword>
<dbReference type="GO" id="GO:0004519">
    <property type="term" value="F:endonuclease activity"/>
    <property type="evidence" value="ECO:0007669"/>
    <property type="project" value="UniProtKB-KW"/>
</dbReference>
<dbReference type="Proteomes" id="UP000004302">
    <property type="component" value="Chromosome"/>
</dbReference>
<sequence length="393" mass="44474">MTTFASKINNLLEKEKRITMKFLHTADLHLGKIVSGVSMLAEQEYILAQITKIAQEEKVDALILAGDLYDRAVPPADAVRVLNDILVKWNVELGIPIFAISGNHDSAERLSFGSQWYESSKLYMKGKCTADFEAIAFMDAEVWLVPYHEPAIIREVFGDNSIRSFEDAMQAVTKQIRSKWDPSKAQILVGHAFVSGGIPSDSERQLAIGNVDRVSTNCFDGFTYTALGHLHHPHAIRHPKIFYSGSPLKYSFSEVSDKKSVRIVEIEGNSLVSVTERLLTPKHDMRIISGTLAELTENLVEKPDDFFQVNLMDEGALIDPMGKLRQFYPNILHLERKKQQLKESQASFEEVMKKDDLELFGQFFEYVNGTELTDVQKQQLTEVFELARKEDAE</sequence>
<evidence type="ECO:0000256" key="1">
    <source>
        <dbReference type="ARBA" id="ARBA00010555"/>
    </source>
</evidence>
<evidence type="ECO:0000259" key="10">
    <source>
        <dbReference type="Pfam" id="PF12320"/>
    </source>
</evidence>
<comment type="function">
    <text evidence="8">SbcCD cleaves DNA hairpin structures. These structures can inhibit DNA replication and are intermediates in certain DNA recombination reactions. The complex acts as a 3'-&gt;5' double strand exonuclease that can open hairpins. It also has a 5' single-strand endonuclease activity.</text>
</comment>
<evidence type="ECO:0000259" key="9">
    <source>
        <dbReference type="Pfam" id="PF00149"/>
    </source>
</evidence>
<dbReference type="EMBL" id="ADXJ01000719">
    <property type="protein sequence ID" value="EFR99907.1"/>
    <property type="molecule type" value="Genomic_DNA"/>
</dbReference>
<dbReference type="NCBIfam" id="TIGR00619">
    <property type="entry name" value="sbcd"/>
    <property type="match status" value="1"/>
</dbReference>
<name>E3ZR41_LISSE</name>
<dbReference type="GO" id="GO:0008408">
    <property type="term" value="F:3'-5' exonuclease activity"/>
    <property type="evidence" value="ECO:0007669"/>
    <property type="project" value="InterPro"/>
</dbReference>
<protein>
    <recommendedName>
        <fullName evidence="3 8">Nuclease SbcCD subunit D</fullName>
    </recommendedName>
</protein>
<evidence type="ECO:0000256" key="6">
    <source>
        <dbReference type="ARBA" id="ARBA00022839"/>
    </source>
</evidence>
<dbReference type="HOGENOM" id="CLU_038045_0_1_9"/>
<dbReference type="InterPro" id="IPR004843">
    <property type="entry name" value="Calcineurin-like_PHP"/>
</dbReference>
<dbReference type="InterPro" id="IPR041796">
    <property type="entry name" value="Mre11_N"/>
</dbReference>
<dbReference type="InterPro" id="IPR004593">
    <property type="entry name" value="SbcD"/>
</dbReference>
<accession>E3ZR41</accession>
<feature type="domain" description="Calcineurin-like phosphoesterase" evidence="9">
    <location>
        <begin position="20"/>
        <end position="232"/>
    </location>
</feature>
<dbReference type="Pfam" id="PF00149">
    <property type="entry name" value="Metallophos"/>
    <property type="match status" value="1"/>
</dbReference>
<dbReference type="InterPro" id="IPR050535">
    <property type="entry name" value="DNA_Repair-Maintenance_Comp"/>
</dbReference>
<evidence type="ECO:0000313" key="11">
    <source>
        <dbReference type="EMBL" id="EFR99907.1"/>
    </source>
</evidence>
<dbReference type="CDD" id="cd00840">
    <property type="entry name" value="MPP_Mre11_N"/>
    <property type="match status" value="1"/>
</dbReference>
<comment type="caution">
    <text evidence="11">The sequence shown here is derived from an EMBL/GenBank/DDBJ whole genome shotgun (WGS) entry which is preliminary data.</text>
</comment>
<evidence type="ECO:0000256" key="2">
    <source>
        <dbReference type="ARBA" id="ARBA00011322"/>
    </source>
</evidence>
<organism evidence="11">
    <name type="scientific">Listeria seeligeri FSL N1-067</name>
    <dbReference type="NCBI Taxonomy" id="702453"/>
    <lineage>
        <taxon>Bacteria</taxon>
        <taxon>Bacillati</taxon>
        <taxon>Bacillota</taxon>
        <taxon>Bacilli</taxon>
        <taxon>Bacillales</taxon>
        <taxon>Listeriaceae</taxon>
        <taxon>Listeria</taxon>
    </lineage>
</organism>
<evidence type="ECO:0000256" key="5">
    <source>
        <dbReference type="ARBA" id="ARBA00022801"/>
    </source>
</evidence>
<dbReference type="AlphaFoldDB" id="E3ZR41"/>
<evidence type="ECO:0000256" key="7">
    <source>
        <dbReference type="ARBA" id="ARBA00023172"/>
    </source>
</evidence>
<dbReference type="InterPro" id="IPR026843">
    <property type="entry name" value="SbcD_C"/>
</dbReference>
<dbReference type="GO" id="GO:0006310">
    <property type="term" value="P:DNA recombination"/>
    <property type="evidence" value="ECO:0007669"/>
    <property type="project" value="UniProtKB-KW"/>
</dbReference>
<feature type="domain" description="Nuclease SbcCD subunit D C-terminal" evidence="10">
    <location>
        <begin position="282"/>
        <end position="366"/>
    </location>
</feature>
<dbReference type="PATRIC" id="fig|702453.3.peg.1610"/>
<keyword evidence="6 8" id="KW-0269">Exonuclease</keyword>
<keyword evidence="5 8" id="KW-0378">Hydrolase</keyword>
<comment type="subunit">
    <text evidence="2 8">Heterodimer of SbcC and SbcD.</text>
</comment>
<comment type="similarity">
    <text evidence="1 8">Belongs to the SbcD family.</text>
</comment>
<evidence type="ECO:0000256" key="3">
    <source>
        <dbReference type="ARBA" id="ARBA00013365"/>
    </source>
</evidence>
<keyword evidence="8" id="KW-0255">Endonuclease</keyword>
<dbReference type="PANTHER" id="PTHR30337:SF0">
    <property type="entry name" value="NUCLEASE SBCCD SUBUNIT D"/>
    <property type="match status" value="1"/>
</dbReference>
<dbReference type="GO" id="GO:0006260">
    <property type="term" value="P:DNA replication"/>
    <property type="evidence" value="ECO:0007669"/>
    <property type="project" value="UniProtKB-KW"/>
</dbReference>
<keyword evidence="8" id="KW-0235">DNA replication</keyword>
<keyword evidence="4 8" id="KW-0540">Nuclease</keyword>
<gene>
    <name evidence="8" type="primary">sbcD</name>
    <name evidence="11" type="ORF">NT03LS_1955</name>
</gene>
<dbReference type="SUPFAM" id="SSF56300">
    <property type="entry name" value="Metallo-dependent phosphatases"/>
    <property type="match status" value="1"/>
</dbReference>
<dbReference type="InterPro" id="IPR029052">
    <property type="entry name" value="Metallo-depent_PP-like"/>
</dbReference>
<reference evidence="11" key="1">
    <citation type="journal article" date="2010" name="Microbiol. Resour. Announc.">
        <title>Comparative genomics of the bacterial genus Listeria: Genome evolution is characterized by limited gene acquisition and limited gene loss.</title>
        <authorList>
            <person name="den Bakker H.C."/>
            <person name="Cummings C.A."/>
            <person name="Ferreira V."/>
            <person name="Vatta P."/>
            <person name="Orsi R.H."/>
            <person name="Degoricija L."/>
            <person name="Barker M."/>
            <person name="Petrauskene O."/>
            <person name="Furtado M.R."/>
            <person name="Wiedmann M."/>
        </authorList>
    </citation>
    <scope>NUCLEOTIDE SEQUENCE [LARGE SCALE GENOMIC DNA]</scope>
    <source>
        <strain evidence="11">FSL N1-067</strain>
    </source>
</reference>
<evidence type="ECO:0000256" key="4">
    <source>
        <dbReference type="ARBA" id="ARBA00022722"/>
    </source>
</evidence>